<feature type="region of interest" description="Disordered" evidence="4">
    <location>
        <begin position="296"/>
        <end position="317"/>
    </location>
</feature>
<protein>
    <submittedName>
        <fullName evidence="5">Uncharacterized protein</fullName>
    </submittedName>
</protein>
<proteinExistence type="predicted"/>
<dbReference type="Pfam" id="PF12796">
    <property type="entry name" value="Ank_2"/>
    <property type="match status" value="1"/>
</dbReference>
<evidence type="ECO:0000256" key="3">
    <source>
        <dbReference type="PROSITE-ProRule" id="PRU00023"/>
    </source>
</evidence>
<sequence>MHCSALRGSSRVMNMLLLAGGNVNLRNKLRQTPLMAATEFRSPWHRAMVRLLLAEGADASAFDQARNSALLNATYNQDLETVKVLLAHNARVERDTQFLSYQIDSPIDVAKFMIREMQRQAMLLSQSLKNDPVWRFQQLLKKHVYSPPPEWWRLEVILQFLEEADTAQRRGEHFGEVTGLGARYRGRRGASSWRARAADRLLQRCQWLYIKLQGAPRRLVPMVLGDIPDNESLSDWEKAERKREKKIKERHSEIVEKHNRKRDQKLRDQRAKVIAEKKQRALDIIRQEDASAAASRRSTAVVSTLEDPKGKYSRTPSGSWVVDSVAAAQHHKLYAQMKESLHNMEVGMADLGSEDTIYI</sequence>
<dbReference type="EMBL" id="HBIU01062918">
    <property type="protein sequence ID" value="CAE0655960.1"/>
    <property type="molecule type" value="Transcribed_RNA"/>
</dbReference>
<feature type="repeat" description="ANK" evidence="3">
    <location>
        <begin position="1"/>
        <end position="28"/>
    </location>
</feature>
<accession>A0A7S3YM33</accession>
<evidence type="ECO:0000256" key="2">
    <source>
        <dbReference type="ARBA" id="ARBA00023043"/>
    </source>
</evidence>
<dbReference type="InterPro" id="IPR002110">
    <property type="entry name" value="Ankyrin_rpt"/>
</dbReference>
<reference evidence="5" key="1">
    <citation type="submission" date="2021-01" db="EMBL/GenBank/DDBJ databases">
        <authorList>
            <person name="Corre E."/>
            <person name="Pelletier E."/>
            <person name="Niang G."/>
            <person name="Scheremetjew M."/>
            <person name="Finn R."/>
            <person name="Kale V."/>
            <person name="Holt S."/>
            <person name="Cochrane G."/>
            <person name="Meng A."/>
            <person name="Brown T."/>
            <person name="Cohen L."/>
        </authorList>
    </citation>
    <scope>NUCLEOTIDE SEQUENCE</scope>
    <source>
        <strain evidence="5">CCMP3107</strain>
    </source>
</reference>
<dbReference type="SUPFAM" id="SSF48403">
    <property type="entry name" value="Ankyrin repeat"/>
    <property type="match status" value="1"/>
</dbReference>
<dbReference type="Gene3D" id="1.25.40.20">
    <property type="entry name" value="Ankyrin repeat-containing domain"/>
    <property type="match status" value="1"/>
</dbReference>
<evidence type="ECO:0000256" key="4">
    <source>
        <dbReference type="SAM" id="MobiDB-lite"/>
    </source>
</evidence>
<dbReference type="GO" id="GO:0004842">
    <property type="term" value="F:ubiquitin-protein transferase activity"/>
    <property type="evidence" value="ECO:0007669"/>
    <property type="project" value="TreeGrafter"/>
</dbReference>
<organism evidence="5">
    <name type="scientific">Heterosigma akashiwo</name>
    <name type="common">Chromophytic alga</name>
    <name type="synonym">Heterosigma carterae</name>
    <dbReference type="NCBI Taxonomy" id="2829"/>
    <lineage>
        <taxon>Eukaryota</taxon>
        <taxon>Sar</taxon>
        <taxon>Stramenopiles</taxon>
        <taxon>Ochrophyta</taxon>
        <taxon>Raphidophyceae</taxon>
        <taxon>Chattonellales</taxon>
        <taxon>Chattonellaceae</taxon>
        <taxon>Heterosigma</taxon>
    </lineage>
</organism>
<dbReference type="GO" id="GO:0085020">
    <property type="term" value="P:protein K6-linked ubiquitination"/>
    <property type="evidence" value="ECO:0007669"/>
    <property type="project" value="TreeGrafter"/>
</dbReference>
<dbReference type="PROSITE" id="PS50088">
    <property type="entry name" value="ANK_REPEAT"/>
    <property type="match status" value="1"/>
</dbReference>
<name>A0A7S3YM33_HETAK</name>
<evidence type="ECO:0000313" key="5">
    <source>
        <dbReference type="EMBL" id="CAE0655960.1"/>
    </source>
</evidence>
<dbReference type="PANTHER" id="PTHR24171:SF8">
    <property type="entry name" value="BRCA1-ASSOCIATED RING DOMAIN PROTEIN 1"/>
    <property type="match status" value="1"/>
</dbReference>
<keyword evidence="2 3" id="KW-0040">ANK repeat</keyword>
<dbReference type="InterPro" id="IPR036770">
    <property type="entry name" value="Ankyrin_rpt-contain_sf"/>
</dbReference>
<dbReference type="AlphaFoldDB" id="A0A7S3YM33"/>
<evidence type="ECO:0000256" key="1">
    <source>
        <dbReference type="ARBA" id="ARBA00022737"/>
    </source>
</evidence>
<dbReference type="PANTHER" id="PTHR24171">
    <property type="entry name" value="ANKYRIN REPEAT DOMAIN-CONTAINING PROTEIN 39-RELATED"/>
    <property type="match status" value="1"/>
</dbReference>
<gene>
    <name evidence="5" type="ORF">HAKA00212_LOCUS27057</name>
</gene>
<keyword evidence="1" id="KW-0677">Repeat</keyword>